<dbReference type="EMBL" id="CAFBNE010000066">
    <property type="protein sequence ID" value="CAB4958100.1"/>
    <property type="molecule type" value="Genomic_DNA"/>
</dbReference>
<sequence length="137" mass="15171">MTMPFELVPLATVRVARGDIHRLGETPFGRRVIGGISNGRWEGERLSASIIGPGGDWAIPSAGQIMILDVRQLLQTDDGALIYVSYHGRCDRDRGTYTVAPTFETADERYGWLNAVQAVGQGRNDGDEIVYEMFEVR</sequence>
<dbReference type="PANTHER" id="PTHR37315:SF1">
    <property type="entry name" value="UPF0311 PROTEIN BLR7842"/>
    <property type="match status" value="1"/>
</dbReference>
<accession>A0A6J7KQC0</accession>
<dbReference type="AlphaFoldDB" id="A0A6J7KQC0"/>
<gene>
    <name evidence="1" type="ORF">UFOPK3772_02013</name>
</gene>
<proteinExistence type="predicted"/>
<protein>
    <submittedName>
        <fullName evidence="1">Unannotated protein</fullName>
    </submittedName>
</protein>
<dbReference type="InterPro" id="IPR020915">
    <property type="entry name" value="UPF0311"/>
</dbReference>
<evidence type="ECO:0000313" key="1">
    <source>
        <dbReference type="EMBL" id="CAB4958100.1"/>
    </source>
</evidence>
<organism evidence="1">
    <name type="scientific">freshwater metagenome</name>
    <dbReference type="NCBI Taxonomy" id="449393"/>
    <lineage>
        <taxon>unclassified sequences</taxon>
        <taxon>metagenomes</taxon>
        <taxon>ecological metagenomes</taxon>
    </lineage>
</organism>
<dbReference type="Pfam" id="PF11578">
    <property type="entry name" value="DUF3237"/>
    <property type="match status" value="1"/>
</dbReference>
<reference evidence="1" key="1">
    <citation type="submission" date="2020-05" db="EMBL/GenBank/DDBJ databases">
        <authorList>
            <person name="Chiriac C."/>
            <person name="Salcher M."/>
            <person name="Ghai R."/>
            <person name="Kavagutti S V."/>
        </authorList>
    </citation>
    <scope>NUCLEOTIDE SEQUENCE</scope>
</reference>
<name>A0A6J7KQC0_9ZZZZ</name>
<dbReference type="PANTHER" id="PTHR37315">
    <property type="entry name" value="UPF0311 PROTEIN BLR7842"/>
    <property type="match status" value="1"/>
</dbReference>
<dbReference type="Gene3D" id="2.40.160.20">
    <property type="match status" value="1"/>
</dbReference>